<sequence>MKSIRHSAIIAAVLCGTTATADVTAQQVWDNWTDQMEVYGQGFSTSGEDMSGDTLTISDVKIEMSDDEASVSANLGDIMLVENGDGTVTITVPDNYPIELNFSPEYGDPSAVNLAVEHEGMVLNVSGDPEAMVYDIKADRYAISVDSLEGQAGEEVELKDAMFAMIDLAGTYSVKTDNLTRIAYAFNVGALDIDVLFNEIGGDGIVSANADLADLDMFANIATPIDMDMEAEMPPFVDGLALEGGYTFGAVSYAFDIDVDGEAASGTASVDHGSLGFDMDIDGIAYVGESHDINISMLIPEEIPFPLDVSMGKYGFDFQIPLSQGEGGPRDARLAFDFTDLAVSDAIWNMADPQNILPRDALTIALGLDAQVTPFFDFLDPAQQEAAMMSDIPGELNGAQITELTVRGAGAEITGEGAFTFDNSDLETFDGLPRPEGQVNFAINGVNGLVDKLIQMGLIPEEEAMMPRMMLGMFATPVGDDMLTSTIEVNSEGHLLANGQRLR</sequence>
<dbReference type="PATRIC" id="fig|1458307.3.peg.3096"/>
<gene>
    <name evidence="1" type="ORF">OSB_30690</name>
</gene>
<dbReference type="Pfam" id="PF09898">
    <property type="entry name" value="DUF2125"/>
    <property type="match status" value="1"/>
</dbReference>
<organism evidence="1 2">
    <name type="scientific">Octadecabacter temperatus</name>
    <dbReference type="NCBI Taxonomy" id="1458307"/>
    <lineage>
        <taxon>Bacteria</taxon>
        <taxon>Pseudomonadati</taxon>
        <taxon>Pseudomonadota</taxon>
        <taxon>Alphaproteobacteria</taxon>
        <taxon>Rhodobacterales</taxon>
        <taxon>Roseobacteraceae</taxon>
        <taxon>Octadecabacter</taxon>
    </lineage>
</organism>
<proteinExistence type="predicted"/>
<dbReference type="OrthoDB" id="7791409at2"/>
<dbReference type="Proteomes" id="UP000067444">
    <property type="component" value="Chromosome"/>
</dbReference>
<keyword evidence="2" id="KW-1185">Reference proteome</keyword>
<accession>A0A0K0Y9J8</accession>
<evidence type="ECO:0000313" key="2">
    <source>
        <dbReference type="Proteomes" id="UP000067444"/>
    </source>
</evidence>
<reference evidence="1 2" key="1">
    <citation type="journal article" date="2015" name="Genome Announc.">
        <title>Closed Genome Sequence of Octadecabacter temperatus SB1, the First Mesophilic Species of the Genus Octadecabacter.</title>
        <authorList>
            <person name="Voget S."/>
            <person name="Billerbeck S."/>
            <person name="Simon M."/>
            <person name="Daniel R."/>
        </authorList>
    </citation>
    <scope>NUCLEOTIDE SEQUENCE [LARGE SCALE GENOMIC DNA]</scope>
    <source>
        <strain evidence="1 2">SB1</strain>
    </source>
</reference>
<dbReference type="InterPro" id="IPR018666">
    <property type="entry name" value="DUF2125"/>
</dbReference>
<dbReference type="KEGG" id="otm:OSB_30690"/>
<protein>
    <submittedName>
        <fullName evidence="1">Uncharacterized protein</fullName>
    </submittedName>
</protein>
<dbReference type="RefSeq" id="WP_049835764.1">
    <property type="nucleotide sequence ID" value="NZ_CP012160.1"/>
</dbReference>
<dbReference type="STRING" id="1458307.OSB_30690"/>
<dbReference type="AlphaFoldDB" id="A0A0K0Y9J8"/>
<dbReference type="EMBL" id="CP012160">
    <property type="protein sequence ID" value="AKS47585.1"/>
    <property type="molecule type" value="Genomic_DNA"/>
</dbReference>
<name>A0A0K0Y9J8_9RHOB</name>
<evidence type="ECO:0000313" key="1">
    <source>
        <dbReference type="EMBL" id="AKS47585.1"/>
    </source>
</evidence>